<reference evidence="1" key="1">
    <citation type="submission" date="2022-05" db="EMBL/GenBank/DDBJ databases">
        <title>The Musa troglodytarum L. genome provides insights into the mechanism of non-climacteric behaviour and enrichment of carotenoids.</title>
        <authorList>
            <person name="Wang J."/>
        </authorList>
    </citation>
    <scope>NUCLEOTIDE SEQUENCE</scope>
    <source>
        <tissue evidence="1">Leaf</tissue>
    </source>
</reference>
<organism evidence="1 2">
    <name type="scientific">Musa troglodytarum</name>
    <name type="common">fe'i banana</name>
    <dbReference type="NCBI Taxonomy" id="320322"/>
    <lineage>
        <taxon>Eukaryota</taxon>
        <taxon>Viridiplantae</taxon>
        <taxon>Streptophyta</taxon>
        <taxon>Embryophyta</taxon>
        <taxon>Tracheophyta</taxon>
        <taxon>Spermatophyta</taxon>
        <taxon>Magnoliopsida</taxon>
        <taxon>Liliopsida</taxon>
        <taxon>Zingiberales</taxon>
        <taxon>Musaceae</taxon>
        <taxon>Musa</taxon>
    </lineage>
</organism>
<sequence>MHPDTVSPNSRLVTWNAKVADRIARTVRGLRCLRRLSPSSLGFRLPLISSSLTLGNLG</sequence>
<proteinExistence type="predicted"/>
<protein>
    <submittedName>
        <fullName evidence="1">Uncharacterized protein</fullName>
    </submittedName>
</protein>
<evidence type="ECO:0000313" key="2">
    <source>
        <dbReference type="Proteomes" id="UP001055439"/>
    </source>
</evidence>
<dbReference type="Proteomes" id="UP001055439">
    <property type="component" value="Chromosome 8"/>
</dbReference>
<accession>A0A9E7KSZ5</accession>
<evidence type="ECO:0000313" key="1">
    <source>
        <dbReference type="EMBL" id="URE30787.1"/>
    </source>
</evidence>
<keyword evidence="2" id="KW-1185">Reference proteome</keyword>
<dbReference type="AlphaFoldDB" id="A0A9E7KSZ5"/>
<name>A0A9E7KSZ5_9LILI</name>
<dbReference type="EMBL" id="CP097510">
    <property type="protein sequence ID" value="URE30787.1"/>
    <property type="molecule type" value="Genomic_DNA"/>
</dbReference>
<gene>
    <name evidence="1" type="ORF">MUK42_36377</name>
</gene>